<evidence type="ECO:0000256" key="12">
    <source>
        <dbReference type="ARBA" id="ARBA00048679"/>
    </source>
</evidence>
<dbReference type="InterPro" id="IPR008271">
    <property type="entry name" value="Ser/Thr_kinase_AS"/>
</dbReference>
<evidence type="ECO:0000313" key="23">
    <source>
        <dbReference type="RefSeq" id="XP_015886537.3"/>
    </source>
</evidence>
<evidence type="ECO:0000259" key="19">
    <source>
        <dbReference type="PROSITE" id="PS50026"/>
    </source>
</evidence>
<keyword evidence="5 17" id="KW-0732">Signal</keyword>
<dbReference type="InterPro" id="IPR001480">
    <property type="entry name" value="Bulb-type_lectin_dom"/>
</dbReference>
<evidence type="ECO:0000256" key="16">
    <source>
        <dbReference type="SAM" id="Phobius"/>
    </source>
</evidence>
<gene>
    <name evidence="23" type="primary">LOC107421746</name>
</gene>
<dbReference type="PANTHER" id="PTHR27002">
    <property type="entry name" value="RECEPTOR-LIKE SERINE/THREONINE-PROTEIN KINASE SD1-8"/>
    <property type="match status" value="1"/>
</dbReference>
<evidence type="ECO:0000256" key="10">
    <source>
        <dbReference type="ARBA" id="ARBA00023180"/>
    </source>
</evidence>
<dbReference type="GO" id="GO:0048544">
    <property type="term" value="P:recognition of pollen"/>
    <property type="evidence" value="ECO:0007669"/>
    <property type="project" value="InterPro"/>
</dbReference>
<reference evidence="22" key="1">
    <citation type="submission" date="2025-05" db="UniProtKB">
        <authorList>
            <consortium name="RefSeq"/>
        </authorList>
    </citation>
    <scope>NUCLEOTIDE SEQUENCE [LARGE SCALE GENOMIC DNA]</scope>
</reference>
<feature type="domain" description="Bulb-type lectin" evidence="20">
    <location>
        <begin position="20"/>
        <end position="145"/>
    </location>
</feature>
<dbReference type="RefSeq" id="XP_015886537.3">
    <property type="nucleotide sequence ID" value="XM_016031051.4"/>
</dbReference>
<keyword evidence="8 13" id="KW-0067">ATP-binding</keyword>
<comment type="catalytic activity">
    <reaction evidence="12 13">
        <text>L-seryl-[protein] + ATP = O-phospho-L-seryl-[protein] + ADP + H(+)</text>
        <dbReference type="Rhea" id="RHEA:17989"/>
        <dbReference type="Rhea" id="RHEA-COMP:9863"/>
        <dbReference type="Rhea" id="RHEA-COMP:11604"/>
        <dbReference type="ChEBI" id="CHEBI:15378"/>
        <dbReference type="ChEBI" id="CHEBI:29999"/>
        <dbReference type="ChEBI" id="CHEBI:30616"/>
        <dbReference type="ChEBI" id="CHEBI:83421"/>
        <dbReference type="ChEBI" id="CHEBI:456216"/>
        <dbReference type="EC" id="2.7.11.1"/>
    </reaction>
</comment>
<dbReference type="PROSITE" id="PS00107">
    <property type="entry name" value="PROTEIN_KINASE_ATP"/>
    <property type="match status" value="1"/>
</dbReference>
<dbReference type="GO" id="GO:0005524">
    <property type="term" value="F:ATP binding"/>
    <property type="evidence" value="ECO:0007669"/>
    <property type="project" value="UniProtKB-UniRule"/>
</dbReference>
<evidence type="ECO:0000256" key="3">
    <source>
        <dbReference type="ARBA" id="ARBA00022527"/>
    </source>
</evidence>
<dbReference type="EC" id="2.7.11.1" evidence="13"/>
<evidence type="ECO:0000256" key="1">
    <source>
        <dbReference type="ARBA" id="ARBA00004251"/>
    </source>
</evidence>
<dbReference type="InterPro" id="IPR036426">
    <property type="entry name" value="Bulb-type_lectin_dom_sf"/>
</dbReference>
<dbReference type="SUPFAM" id="SSF56112">
    <property type="entry name" value="Protein kinase-like (PK-like)"/>
    <property type="match status" value="1"/>
</dbReference>
<keyword evidence="4 13" id="KW-0808">Transferase</keyword>
<evidence type="ECO:0000256" key="4">
    <source>
        <dbReference type="ARBA" id="ARBA00022679"/>
    </source>
</evidence>
<dbReference type="PROSITE" id="PS00108">
    <property type="entry name" value="PROTEIN_KINASE_ST"/>
    <property type="match status" value="1"/>
</dbReference>
<dbReference type="FunFam" id="1.10.510.10:FF:000060">
    <property type="entry name" value="G-type lectin S-receptor-like serine/threonine-protein kinase"/>
    <property type="match status" value="1"/>
</dbReference>
<dbReference type="GeneID" id="107421746"/>
<dbReference type="PANTHER" id="PTHR27002:SF839">
    <property type="entry name" value="NON-SPECIFIC SERINE_THREONINE PROTEIN KINASE"/>
    <property type="match status" value="1"/>
</dbReference>
<organism evidence="22 23">
    <name type="scientific">Ziziphus jujuba</name>
    <name type="common">Chinese jujube</name>
    <name type="synonym">Ziziphus sativa</name>
    <dbReference type="NCBI Taxonomy" id="326968"/>
    <lineage>
        <taxon>Eukaryota</taxon>
        <taxon>Viridiplantae</taxon>
        <taxon>Streptophyta</taxon>
        <taxon>Embryophyta</taxon>
        <taxon>Tracheophyta</taxon>
        <taxon>Spermatophyta</taxon>
        <taxon>Magnoliopsida</taxon>
        <taxon>eudicotyledons</taxon>
        <taxon>Gunneridae</taxon>
        <taxon>Pentapetalae</taxon>
        <taxon>rosids</taxon>
        <taxon>fabids</taxon>
        <taxon>Rosales</taxon>
        <taxon>Rhamnaceae</taxon>
        <taxon>Paliureae</taxon>
        <taxon>Ziziphus</taxon>
    </lineage>
</organism>
<dbReference type="GO" id="GO:0004674">
    <property type="term" value="F:protein serine/threonine kinase activity"/>
    <property type="evidence" value="ECO:0007669"/>
    <property type="project" value="UniProtKB-KW"/>
</dbReference>
<keyword evidence="3 13" id="KW-0723">Serine/threonine-protein kinase</keyword>
<evidence type="ECO:0000256" key="6">
    <source>
        <dbReference type="ARBA" id="ARBA00022741"/>
    </source>
</evidence>
<feature type="chain" id="PRO_5027938351" description="Receptor-like serine/threonine-protein kinase" evidence="17">
    <location>
        <begin position="19"/>
        <end position="813"/>
    </location>
</feature>
<dbReference type="PROSITE" id="PS50026">
    <property type="entry name" value="EGF_3"/>
    <property type="match status" value="1"/>
</dbReference>
<feature type="domain" description="Apple" evidence="21">
    <location>
        <begin position="337"/>
        <end position="417"/>
    </location>
</feature>
<keyword evidence="6 13" id="KW-0547">Nucleotide-binding</keyword>
<dbReference type="PROSITE" id="PS50927">
    <property type="entry name" value="BULB_LECTIN"/>
    <property type="match status" value="1"/>
</dbReference>
<dbReference type="CDD" id="cd00054">
    <property type="entry name" value="EGF_CA"/>
    <property type="match status" value="1"/>
</dbReference>
<feature type="binding site" evidence="15">
    <location>
        <position position="522"/>
    </location>
    <ligand>
        <name>ATP</name>
        <dbReference type="ChEBI" id="CHEBI:30616"/>
    </ligand>
</feature>
<reference evidence="23" key="2">
    <citation type="submission" date="2025-08" db="UniProtKB">
        <authorList>
            <consortium name="RefSeq"/>
        </authorList>
    </citation>
    <scope>IDENTIFICATION</scope>
    <source>
        <tissue evidence="23">Seedling</tissue>
    </source>
</reference>
<dbReference type="Pfam" id="PF01453">
    <property type="entry name" value="B_lectin"/>
    <property type="match status" value="1"/>
</dbReference>
<protein>
    <recommendedName>
        <fullName evidence="13">Receptor-like serine/threonine-protein kinase</fullName>
        <ecNumber evidence="13">2.7.11.1</ecNumber>
    </recommendedName>
</protein>
<evidence type="ECO:0000313" key="22">
    <source>
        <dbReference type="Proteomes" id="UP001652623"/>
    </source>
</evidence>
<dbReference type="SMART" id="SM00473">
    <property type="entry name" value="PAN_AP"/>
    <property type="match status" value="1"/>
</dbReference>
<dbReference type="InterPro" id="IPR024171">
    <property type="entry name" value="SRK-like_kinase"/>
</dbReference>
<dbReference type="InterPro" id="IPR003609">
    <property type="entry name" value="Pan_app"/>
</dbReference>
<dbReference type="Pfam" id="PF00954">
    <property type="entry name" value="S_locus_glycop"/>
    <property type="match status" value="1"/>
</dbReference>
<feature type="signal peptide" evidence="17">
    <location>
        <begin position="1"/>
        <end position="18"/>
    </location>
</feature>
<dbReference type="PROSITE" id="PS50948">
    <property type="entry name" value="PAN"/>
    <property type="match status" value="1"/>
</dbReference>
<dbReference type="GO" id="GO:0005886">
    <property type="term" value="C:plasma membrane"/>
    <property type="evidence" value="ECO:0007669"/>
    <property type="project" value="UniProtKB-SubCell"/>
</dbReference>
<dbReference type="Proteomes" id="UP001652623">
    <property type="component" value="Chromosome 1"/>
</dbReference>
<dbReference type="InterPro" id="IPR011009">
    <property type="entry name" value="Kinase-like_dom_sf"/>
</dbReference>
<keyword evidence="16" id="KW-0472">Membrane</keyword>
<feature type="transmembrane region" description="Helical" evidence="16">
    <location>
        <begin position="435"/>
        <end position="459"/>
    </location>
</feature>
<evidence type="ECO:0000256" key="9">
    <source>
        <dbReference type="ARBA" id="ARBA00023157"/>
    </source>
</evidence>
<evidence type="ECO:0000256" key="11">
    <source>
        <dbReference type="ARBA" id="ARBA00047899"/>
    </source>
</evidence>
<dbReference type="Gene3D" id="1.10.510.10">
    <property type="entry name" value="Transferase(Phosphotransferase) domain 1"/>
    <property type="match status" value="1"/>
</dbReference>
<dbReference type="InterPro" id="IPR000742">
    <property type="entry name" value="EGF"/>
</dbReference>
<dbReference type="SMART" id="SM00108">
    <property type="entry name" value="B_lectin"/>
    <property type="match status" value="1"/>
</dbReference>
<evidence type="ECO:0000256" key="2">
    <source>
        <dbReference type="ARBA" id="ARBA00022475"/>
    </source>
</evidence>
<keyword evidence="10" id="KW-0325">Glycoprotein</keyword>
<sequence length="813" mass="92888">MLLQGTLLLFLLLPFCSSTRDTITQNQSIKDGEYSLFSKEMKFELGFFSPGNTTNRYVGIWYAKLPEKTVVWVANRNNPINDTSGILTIDRYGNLLLYAHHNNEIPIWHTNVSVQLSKNSSAQLLDTGNFILIQEENNKNILWQSFDHLTDTFLPHMKLGLNRRTGLNWYLTSWKSLDDPESGEYSYRLDVNSSQFFLYRGSTRYWRNGDWPWKKVPFIVSFDMYTYSFWDNEDEICGTYFSDDANKITRVVVNDSGSLQHLEWNVADSQWKEVWSAPKYQCDPYGHCSANSKCSPDNVNKFECECLPGYEPKSPTVWYQRNGSDGCKSKAVGSSHCGNREGFLKMTNMNVPDTSGARLGENMSETECKNACLRDCSCVAFVSIEAKEGSSCLAWHEDLMDILEYTESGYNLSVRVTDDLAENPRTSKGVTRKRIMHAVIFSFAGLALLLGMIFAYWWLKKKRKLRYEHEETRTEPADLPFYHLSTIIAATDNFSPANKLGEGGFGSVHMGRLSNGQNIAVKRLSKSSGQGVVEFETEVMLMTKLQHRNLVKLLGCCIQGEEKMLIYEYMPNKSLDSFIFDQAKRSLLDWRKRFDIIIGIARGLLYLHQDSRLRIIHRDLKASNVLLDVEMNSKISDFGMARIFNGDKIQDKTNRVVGTFGYMSPEYALFGKFSTKSDVFSFGVLLLEIVSGMKNNGCCPENASMNLIEHMIQVWNLWREERALEIVDSCIKPSYIPDETLRCIQIGLLCVQERDKDRPTMSAVVLMLNCEIALPSPKEPAYVLRRNYKDTDLIGTQGSYSENEMNITEIVAR</sequence>
<dbReference type="Gene3D" id="3.30.200.20">
    <property type="entry name" value="Phosphorylase Kinase, domain 1"/>
    <property type="match status" value="1"/>
</dbReference>
<evidence type="ECO:0000256" key="15">
    <source>
        <dbReference type="PROSITE-ProRule" id="PRU10141"/>
    </source>
</evidence>
<dbReference type="PROSITE" id="PS50011">
    <property type="entry name" value="PROTEIN_KINASE_DOM"/>
    <property type="match status" value="1"/>
</dbReference>
<comment type="caution">
    <text evidence="14">Lacks conserved residue(s) required for the propagation of feature annotation.</text>
</comment>
<evidence type="ECO:0000256" key="17">
    <source>
        <dbReference type="SAM" id="SignalP"/>
    </source>
</evidence>
<keyword evidence="22" id="KW-1185">Reference proteome</keyword>
<feature type="domain" description="EGF-like" evidence="19">
    <location>
        <begin position="278"/>
        <end position="316"/>
    </location>
</feature>
<comment type="catalytic activity">
    <reaction evidence="11 13">
        <text>L-threonyl-[protein] + ATP = O-phospho-L-threonyl-[protein] + ADP + H(+)</text>
        <dbReference type="Rhea" id="RHEA:46608"/>
        <dbReference type="Rhea" id="RHEA-COMP:11060"/>
        <dbReference type="Rhea" id="RHEA-COMP:11605"/>
        <dbReference type="ChEBI" id="CHEBI:15378"/>
        <dbReference type="ChEBI" id="CHEBI:30013"/>
        <dbReference type="ChEBI" id="CHEBI:30616"/>
        <dbReference type="ChEBI" id="CHEBI:61977"/>
        <dbReference type="ChEBI" id="CHEBI:456216"/>
        <dbReference type="EC" id="2.7.11.1"/>
    </reaction>
</comment>
<dbReference type="CDD" id="cd14066">
    <property type="entry name" value="STKc_IRAK"/>
    <property type="match status" value="1"/>
</dbReference>
<evidence type="ECO:0000256" key="8">
    <source>
        <dbReference type="ARBA" id="ARBA00022840"/>
    </source>
</evidence>
<accession>A0A6P4A093</accession>
<dbReference type="CDD" id="cd00028">
    <property type="entry name" value="B_lectin"/>
    <property type="match status" value="1"/>
</dbReference>
<name>A0A6P4A093_ZIZJJ</name>
<proteinExistence type="inferred from homology"/>
<keyword evidence="16" id="KW-1133">Transmembrane helix</keyword>
<dbReference type="CDD" id="cd01098">
    <property type="entry name" value="PAN_AP_plant"/>
    <property type="match status" value="1"/>
</dbReference>
<dbReference type="Pfam" id="PF07714">
    <property type="entry name" value="PK_Tyr_Ser-Thr"/>
    <property type="match status" value="1"/>
</dbReference>
<dbReference type="InterPro" id="IPR000719">
    <property type="entry name" value="Prot_kinase_dom"/>
</dbReference>
<dbReference type="KEGG" id="zju:107421746"/>
<dbReference type="InterPro" id="IPR000858">
    <property type="entry name" value="S_locus_glycoprot_dom"/>
</dbReference>
<evidence type="ECO:0000256" key="14">
    <source>
        <dbReference type="PROSITE-ProRule" id="PRU00076"/>
    </source>
</evidence>
<evidence type="ECO:0000259" key="18">
    <source>
        <dbReference type="PROSITE" id="PS50011"/>
    </source>
</evidence>
<dbReference type="SMART" id="SM00220">
    <property type="entry name" value="S_TKc"/>
    <property type="match status" value="1"/>
</dbReference>
<evidence type="ECO:0000259" key="21">
    <source>
        <dbReference type="PROSITE" id="PS50948"/>
    </source>
</evidence>
<dbReference type="Pfam" id="PF08276">
    <property type="entry name" value="PAN_2"/>
    <property type="match status" value="1"/>
</dbReference>
<dbReference type="SUPFAM" id="SSF51110">
    <property type="entry name" value="alpha-D-mannose-specific plant lectins"/>
    <property type="match status" value="1"/>
</dbReference>
<dbReference type="InterPro" id="IPR001245">
    <property type="entry name" value="Ser-Thr/Tyr_kinase_cat_dom"/>
</dbReference>
<evidence type="ECO:0000259" key="20">
    <source>
        <dbReference type="PROSITE" id="PS50927"/>
    </source>
</evidence>
<keyword evidence="7 13" id="KW-0418">Kinase</keyword>
<keyword evidence="16" id="KW-0812">Transmembrane</keyword>
<comment type="subcellular location">
    <subcellularLocation>
        <location evidence="1">Cell membrane</location>
        <topology evidence="1">Single-pass type I membrane protein</topology>
    </subcellularLocation>
</comment>
<dbReference type="FunFam" id="2.90.10.10:FF:000001">
    <property type="entry name" value="G-type lectin S-receptor-like serine/threonine-protein kinase"/>
    <property type="match status" value="1"/>
</dbReference>
<keyword evidence="9" id="KW-1015">Disulfide bond</keyword>
<dbReference type="PIRSF" id="PIRSF000641">
    <property type="entry name" value="SRK"/>
    <property type="match status" value="1"/>
</dbReference>
<dbReference type="InParanoid" id="A0A6P4A093"/>
<keyword evidence="2" id="KW-1003">Cell membrane</keyword>
<evidence type="ECO:0000256" key="7">
    <source>
        <dbReference type="ARBA" id="ARBA00022777"/>
    </source>
</evidence>
<comment type="similarity">
    <text evidence="13">Belongs to the protein kinase superfamily. Ser/Thr protein kinase family.</text>
</comment>
<dbReference type="AlphaFoldDB" id="A0A6P4A093"/>
<evidence type="ECO:0000256" key="5">
    <source>
        <dbReference type="ARBA" id="ARBA00022729"/>
    </source>
</evidence>
<dbReference type="Gene3D" id="2.90.10.10">
    <property type="entry name" value="Bulb-type lectin domain"/>
    <property type="match status" value="1"/>
</dbReference>
<keyword evidence="14" id="KW-0245">EGF-like domain</keyword>
<dbReference type="InterPro" id="IPR017441">
    <property type="entry name" value="Protein_kinase_ATP_BS"/>
</dbReference>
<dbReference type="FunFam" id="3.30.200.20:FF:000195">
    <property type="entry name" value="G-type lectin S-receptor-like serine/threonine-protein kinase"/>
    <property type="match status" value="1"/>
</dbReference>
<feature type="domain" description="Protein kinase" evidence="18">
    <location>
        <begin position="494"/>
        <end position="774"/>
    </location>
</feature>
<evidence type="ECO:0000256" key="13">
    <source>
        <dbReference type="PIRNR" id="PIRNR000641"/>
    </source>
</evidence>